<feature type="transmembrane region" description="Helical" evidence="7">
    <location>
        <begin position="110"/>
        <end position="133"/>
    </location>
</feature>
<proteinExistence type="inferred from homology"/>
<dbReference type="InterPro" id="IPR035906">
    <property type="entry name" value="MetI-like_sf"/>
</dbReference>
<dbReference type="EMBL" id="MLCF01000002">
    <property type="protein sequence ID" value="OIV39494.1"/>
    <property type="molecule type" value="Genomic_DNA"/>
</dbReference>
<organism evidence="9 10">
    <name type="scientific">Mangrovactinospora gilvigrisea</name>
    <dbReference type="NCBI Taxonomy" id="1428644"/>
    <lineage>
        <taxon>Bacteria</taxon>
        <taxon>Bacillati</taxon>
        <taxon>Actinomycetota</taxon>
        <taxon>Actinomycetes</taxon>
        <taxon>Kitasatosporales</taxon>
        <taxon>Streptomycetaceae</taxon>
        <taxon>Mangrovactinospora</taxon>
    </lineage>
</organism>
<dbReference type="PANTHER" id="PTHR43386:SF1">
    <property type="entry name" value="D,D-DIPEPTIDE TRANSPORT SYSTEM PERMEASE PROTEIN DDPC-RELATED"/>
    <property type="match status" value="1"/>
</dbReference>
<comment type="caution">
    <text evidence="9">The sequence shown here is derived from an EMBL/GenBank/DDBJ whole genome shotgun (WGS) entry which is preliminary data.</text>
</comment>
<comment type="similarity">
    <text evidence="7">Belongs to the binding-protein-dependent transport system permease family.</text>
</comment>
<dbReference type="Gene3D" id="1.10.3720.10">
    <property type="entry name" value="MetI-like"/>
    <property type="match status" value="1"/>
</dbReference>
<reference evidence="9 10" key="1">
    <citation type="submission" date="2016-10" db="EMBL/GenBank/DDBJ databases">
        <title>Genome sequence of Streptomyces gilvigriseus MUSC 26.</title>
        <authorList>
            <person name="Lee L.-H."/>
            <person name="Ser H.-L."/>
        </authorList>
    </citation>
    <scope>NUCLEOTIDE SEQUENCE [LARGE SCALE GENOMIC DNA]</scope>
    <source>
        <strain evidence="9 10">MUSC 26</strain>
    </source>
</reference>
<accession>A0A1J7BLG6</accession>
<keyword evidence="10" id="KW-1185">Reference proteome</keyword>
<evidence type="ECO:0000256" key="4">
    <source>
        <dbReference type="ARBA" id="ARBA00022692"/>
    </source>
</evidence>
<keyword evidence="6 7" id="KW-0472">Membrane</keyword>
<feature type="transmembrane region" description="Helical" evidence="7">
    <location>
        <begin position="79"/>
        <end position="98"/>
    </location>
</feature>
<feature type="transmembrane region" description="Helical" evidence="7">
    <location>
        <begin position="12"/>
        <end position="32"/>
    </location>
</feature>
<dbReference type="GO" id="GO:0071916">
    <property type="term" value="F:dipeptide transmembrane transporter activity"/>
    <property type="evidence" value="ECO:0007669"/>
    <property type="project" value="TreeGrafter"/>
</dbReference>
<dbReference type="Pfam" id="PF00528">
    <property type="entry name" value="BPD_transp_1"/>
    <property type="match status" value="1"/>
</dbReference>
<feature type="transmembrane region" description="Helical" evidence="7">
    <location>
        <begin position="246"/>
        <end position="270"/>
    </location>
</feature>
<gene>
    <name evidence="9" type="ORF">BIV57_01305</name>
</gene>
<dbReference type="InterPro" id="IPR000515">
    <property type="entry name" value="MetI-like"/>
</dbReference>
<dbReference type="PROSITE" id="PS50928">
    <property type="entry name" value="ABC_TM1"/>
    <property type="match status" value="1"/>
</dbReference>
<evidence type="ECO:0000256" key="1">
    <source>
        <dbReference type="ARBA" id="ARBA00004651"/>
    </source>
</evidence>
<dbReference type="RefSeq" id="WP_071654697.1">
    <property type="nucleotide sequence ID" value="NZ_MLCF01000002.1"/>
</dbReference>
<dbReference type="Proteomes" id="UP000243342">
    <property type="component" value="Unassembled WGS sequence"/>
</dbReference>
<dbReference type="AlphaFoldDB" id="A0A1J7BLG6"/>
<keyword evidence="4 7" id="KW-0812">Transmembrane</keyword>
<feature type="transmembrane region" description="Helical" evidence="7">
    <location>
        <begin position="139"/>
        <end position="158"/>
    </location>
</feature>
<evidence type="ECO:0000256" key="5">
    <source>
        <dbReference type="ARBA" id="ARBA00022989"/>
    </source>
</evidence>
<dbReference type="OrthoDB" id="6637947at2"/>
<keyword evidence="3" id="KW-1003">Cell membrane</keyword>
<evidence type="ECO:0000256" key="3">
    <source>
        <dbReference type="ARBA" id="ARBA00022475"/>
    </source>
</evidence>
<dbReference type="SUPFAM" id="SSF161098">
    <property type="entry name" value="MetI-like"/>
    <property type="match status" value="1"/>
</dbReference>
<feature type="domain" description="ABC transmembrane type-1" evidence="8">
    <location>
        <begin position="79"/>
        <end position="267"/>
    </location>
</feature>
<evidence type="ECO:0000256" key="6">
    <source>
        <dbReference type="ARBA" id="ARBA00023136"/>
    </source>
</evidence>
<dbReference type="STRING" id="1428644.BIV57_01305"/>
<evidence type="ECO:0000259" key="8">
    <source>
        <dbReference type="PROSITE" id="PS50928"/>
    </source>
</evidence>
<dbReference type="PANTHER" id="PTHR43386">
    <property type="entry name" value="OLIGOPEPTIDE TRANSPORT SYSTEM PERMEASE PROTEIN APPC"/>
    <property type="match status" value="1"/>
</dbReference>
<keyword evidence="2 7" id="KW-0813">Transport</keyword>
<sequence length="312" mass="33037">MLNGILRKWNVRIGLGIFALALLVAFLGPWVAQSLIGWSGHQVDYHAIGRPPGHGHLLGTNTAGNDVLAQTVLGARGSVFVGLVSAVLATVLAAAVGVPSGFVGGRYDRVMTAFTNVFLTLPSFALTLIVAGYVQGAPWLMIALIIAVFEWPGGARYLRSQTLSLRGRDFTVAMRMVGETRLRLVFFEVMPHLTGIISAMFLRAMVAGIFAEAGLAFLGIGSTDTISWGTMIADAHSQSAILNGQWWWFVPPGLCIAVLGMATALVNFGIDEITNPRLSAAGRRLVKKFHAARAAGRRAAGPAAAETAGRST</sequence>
<dbReference type="GO" id="GO:0005886">
    <property type="term" value="C:plasma membrane"/>
    <property type="evidence" value="ECO:0007669"/>
    <property type="project" value="UniProtKB-SubCell"/>
</dbReference>
<evidence type="ECO:0000313" key="9">
    <source>
        <dbReference type="EMBL" id="OIV39494.1"/>
    </source>
</evidence>
<dbReference type="InterPro" id="IPR050366">
    <property type="entry name" value="BP-dependent_transpt_permease"/>
</dbReference>
<feature type="transmembrane region" description="Helical" evidence="7">
    <location>
        <begin position="184"/>
        <end position="211"/>
    </location>
</feature>
<comment type="subcellular location">
    <subcellularLocation>
        <location evidence="1 7">Cell membrane</location>
        <topology evidence="1 7">Multi-pass membrane protein</topology>
    </subcellularLocation>
</comment>
<evidence type="ECO:0000313" key="10">
    <source>
        <dbReference type="Proteomes" id="UP000243342"/>
    </source>
</evidence>
<keyword evidence="5 7" id="KW-1133">Transmembrane helix</keyword>
<protein>
    <submittedName>
        <fullName evidence="9">ABC transporter permease</fullName>
    </submittedName>
</protein>
<evidence type="ECO:0000256" key="2">
    <source>
        <dbReference type="ARBA" id="ARBA00022448"/>
    </source>
</evidence>
<name>A0A1J7BLG6_9ACTN</name>
<evidence type="ECO:0000256" key="7">
    <source>
        <dbReference type="RuleBase" id="RU363032"/>
    </source>
</evidence>
<dbReference type="CDD" id="cd06261">
    <property type="entry name" value="TM_PBP2"/>
    <property type="match status" value="1"/>
</dbReference>